<dbReference type="InterPro" id="IPR036390">
    <property type="entry name" value="WH_DNA-bd_sf"/>
</dbReference>
<evidence type="ECO:0000313" key="6">
    <source>
        <dbReference type="Proteomes" id="UP000388452"/>
    </source>
</evidence>
<dbReference type="InterPro" id="IPR036388">
    <property type="entry name" value="WH-like_DNA-bd_sf"/>
</dbReference>
<gene>
    <name evidence="5" type="ORF">LM010_12460</name>
</gene>
<dbReference type="GO" id="GO:0003677">
    <property type="term" value="F:DNA binding"/>
    <property type="evidence" value="ECO:0007669"/>
    <property type="project" value="UniProtKB-KW"/>
</dbReference>
<organism evidence="5 6">
    <name type="scientific">Lacticaseibacillus manihotivorans</name>
    <dbReference type="NCBI Taxonomy" id="88233"/>
    <lineage>
        <taxon>Bacteria</taxon>
        <taxon>Bacillati</taxon>
        <taxon>Bacillota</taxon>
        <taxon>Bacilli</taxon>
        <taxon>Lactobacillales</taxon>
        <taxon>Lactobacillaceae</taxon>
        <taxon>Lacticaseibacillus</taxon>
    </lineage>
</organism>
<dbReference type="EMBL" id="CP045068">
    <property type="protein sequence ID" value="QFQ92180.1"/>
    <property type="molecule type" value="Genomic_DNA"/>
</dbReference>
<dbReference type="Proteomes" id="UP000388452">
    <property type="component" value="Chromosome"/>
</dbReference>
<dbReference type="SUPFAM" id="SSF46785">
    <property type="entry name" value="Winged helix' DNA-binding domain"/>
    <property type="match status" value="1"/>
</dbReference>
<evidence type="ECO:0000259" key="4">
    <source>
        <dbReference type="PROSITE" id="PS50987"/>
    </source>
</evidence>
<dbReference type="PRINTS" id="PR00778">
    <property type="entry name" value="HTHARSR"/>
</dbReference>
<evidence type="ECO:0000313" key="5">
    <source>
        <dbReference type="EMBL" id="QFQ92180.1"/>
    </source>
</evidence>
<dbReference type="InterPro" id="IPR001845">
    <property type="entry name" value="HTH_ArsR_DNA-bd_dom"/>
</dbReference>
<keyword evidence="1" id="KW-0805">Transcription regulation</keyword>
<proteinExistence type="predicted"/>
<keyword evidence="3" id="KW-0804">Transcription</keyword>
<evidence type="ECO:0000256" key="2">
    <source>
        <dbReference type="ARBA" id="ARBA00023125"/>
    </source>
</evidence>
<accession>A0A5P8JTT9</accession>
<name>A0A5P8JTT9_9LACO</name>
<dbReference type="InterPro" id="IPR011991">
    <property type="entry name" value="ArsR-like_HTH"/>
</dbReference>
<protein>
    <submittedName>
        <fullName evidence="5">Metalloregulator ArsR/SmtB family transcription factor</fullName>
    </submittedName>
</protein>
<evidence type="ECO:0000256" key="1">
    <source>
        <dbReference type="ARBA" id="ARBA00023015"/>
    </source>
</evidence>
<dbReference type="RefSeq" id="WP_054715342.1">
    <property type="nucleotide sequence ID" value="NZ_CP045068.1"/>
</dbReference>
<reference evidence="5 6" key="1">
    <citation type="submission" date="2019-10" db="EMBL/GenBank/DDBJ databases">
        <title>Genome sequencing of Lactobacillus manihotivorans.</title>
        <authorList>
            <person name="Kim K."/>
        </authorList>
    </citation>
    <scope>NUCLEOTIDE SEQUENCE [LARGE SCALE GENOMIC DNA]</scope>
    <source>
        <strain evidence="5 6">LM010</strain>
    </source>
</reference>
<dbReference type="PANTHER" id="PTHR43132:SF6">
    <property type="entry name" value="HTH-TYPE TRANSCRIPTIONAL REPRESSOR CZRA"/>
    <property type="match status" value="1"/>
</dbReference>
<dbReference type="AlphaFoldDB" id="A0A5P8JTT9"/>
<dbReference type="GO" id="GO:0003700">
    <property type="term" value="F:DNA-binding transcription factor activity"/>
    <property type="evidence" value="ECO:0007669"/>
    <property type="project" value="InterPro"/>
</dbReference>
<dbReference type="Pfam" id="PF01022">
    <property type="entry name" value="HTH_5"/>
    <property type="match status" value="1"/>
</dbReference>
<sequence>MLIVTYVGGIVLENHILDDAHIQESIRIFKLLSNPTRLRLLHLLENQELNVSEIVAMLEVSQSVVSHQLATLRDYQLVDARREGKAMYYRLDDPHILDVVDETLAHADHVLRGKQHGH</sequence>
<evidence type="ECO:0000256" key="3">
    <source>
        <dbReference type="ARBA" id="ARBA00023163"/>
    </source>
</evidence>
<dbReference type="CDD" id="cd00090">
    <property type="entry name" value="HTH_ARSR"/>
    <property type="match status" value="1"/>
</dbReference>
<dbReference type="PANTHER" id="PTHR43132">
    <property type="entry name" value="ARSENICAL RESISTANCE OPERON REPRESSOR ARSR-RELATED"/>
    <property type="match status" value="1"/>
</dbReference>
<dbReference type="PROSITE" id="PS50987">
    <property type="entry name" value="HTH_ARSR_2"/>
    <property type="match status" value="1"/>
</dbReference>
<dbReference type="SMART" id="SM00418">
    <property type="entry name" value="HTH_ARSR"/>
    <property type="match status" value="1"/>
</dbReference>
<feature type="domain" description="HTH arsR-type" evidence="4">
    <location>
        <begin position="17"/>
        <end position="111"/>
    </location>
</feature>
<dbReference type="NCBIfam" id="NF033788">
    <property type="entry name" value="HTH_metalloreg"/>
    <property type="match status" value="1"/>
</dbReference>
<dbReference type="InterPro" id="IPR051011">
    <property type="entry name" value="Metal_resp_trans_reg"/>
</dbReference>
<keyword evidence="2" id="KW-0238">DNA-binding</keyword>
<dbReference type="Gene3D" id="1.10.10.10">
    <property type="entry name" value="Winged helix-like DNA-binding domain superfamily/Winged helix DNA-binding domain"/>
    <property type="match status" value="1"/>
</dbReference>